<keyword evidence="4 8" id="KW-0067">ATP-binding</keyword>
<dbReference type="Proteomes" id="UP001596310">
    <property type="component" value="Unassembled WGS sequence"/>
</dbReference>
<evidence type="ECO:0000256" key="7">
    <source>
        <dbReference type="ARBA" id="ARBA00047937"/>
    </source>
</evidence>
<evidence type="ECO:0000256" key="4">
    <source>
        <dbReference type="ARBA" id="ARBA00022840"/>
    </source>
</evidence>
<dbReference type="EC" id="6.1.1.14" evidence="8"/>
<dbReference type="PRINTS" id="PR01044">
    <property type="entry name" value="TRNASYNTHGA"/>
</dbReference>
<reference evidence="10" key="1">
    <citation type="journal article" date="2019" name="Int. J. Syst. Evol. Microbiol.">
        <title>The Global Catalogue of Microorganisms (GCM) 10K type strain sequencing project: providing services to taxonomists for standard genome sequencing and annotation.</title>
        <authorList>
            <consortium name="The Broad Institute Genomics Platform"/>
            <consortium name="The Broad Institute Genome Sequencing Center for Infectious Disease"/>
            <person name="Wu L."/>
            <person name="Ma J."/>
        </authorList>
    </citation>
    <scope>NUCLEOTIDE SEQUENCE [LARGE SCALE GENOMIC DNA]</scope>
    <source>
        <strain evidence="10">CCM 8897</strain>
    </source>
</reference>
<dbReference type="NCBIfam" id="NF006827">
    <property type="entry name" value="PRK09348.1"/>
    <property type="match status" value="1"/>
</dbReference>
<dbReference type="PANTHER" id="PTHR30075">
    <property type="entry name" value="GLYCYL-TRNA SYNTHETASE"/>
    <property type="match status" value="1"/>
</dbReference>
<evidence type="ECO:0000256" key="1">
    <source>
        <dbReference type="ARBA" id="ARBA00008226"/>
    </source>
</evidence>
<dbReference type="SUPFAM" id="SSF55681">
    <property type="entry name" value="Class II aaRS and biotin synthetases"/>
    <property type="match status" value="1"/>
</dbReference>
<dbReference type="InterPro" id="IPR045864">
    <property type="entry name" value="aa-tRNA-synth_II/BPL/LPL"/>
</dbReference>
<dbReference type="RefSeq" id="WP_125596004.1">
    <property type="nucleotide sequence ID" value="NZ_JBHSSM010000015.1"/>
</dbReference>
<dbReference type="HAMAP" id="MF_00254">
    <property type="entry name" value="Gly_tRNA_synth_alpha"/>
    <property type="match status" value="1"/>
</dbReference>
<dbReference type="NCBIfam" id="TIGR00388">
    <property type="entry name" value="glyQ"/>
    <property type="match status" value="1"/>
</dbReference>
<keyword evidence="3 8" id="KW-0547">Nucleotide-binding</keyword>
<keyword evidence="10" id="KW-1185">Reference proteome</keyword>
<comment type="subunit">
    <text evidence="8">Tetramer of two alpha and two beta subunits.</text>
</comment>
<dbReference type="GO" id="GO:0004820">
    <property type="term" value="F:glycine-tRNA ligase activity"/>
    <property type="evidence" value="ECO:0007669"/>
    <property type="project" value="UniProtKB-EC"/>
</dbReference>
<dbReference type="CDD" id="cd00733">
    <property type="entry name" value="GlyRS_alpha_core"/>
    <property type="match status" value="1"/>
</dbReference>
<keyword evidence="5 8" id="KW-0648">Protein biosynthesis</keyword>
<dbReference type="Pfam" id="PF02091">
    <property type="entry name" value="tRNA-synt_2e"/>
    <property type="match status" value="1"/>
</dbReference>
<dbReference type="InterPro" id="IPR002310">
    <property type="entry name" value="Gly-tRNA_ligase_asu"/>
</dbReference>
<evidence type="ECO:0000256" key="6">
    <source>
        <dbReference type="ARBA" id="ARBA00023146"/>
    </source>
</evidence>
<evidence type="ECO:0000256" key="5">
    <source>
        <dbReference type="ARBA" id="ARBA00022917"/>
    </source>
</evidence>
<comment type="catalytic activity">
    <reaction evidence="7 8">
        <text>tRNA(Gly) + glycine + ATP = glycyl-tRNA(Gly) + AMP + diphosphate</text>
        <dbReference type="Rhea" id="RHEA:16013"/>
        <dbReference type="Rhea" id="RHEA-COMP:9664"/>
        <dbReference type="Rhea" id="RHEA-COMP:9683"/>
        <dbReference type="ChEBI" id="CHEBI:30616"/>
        <dbReference type="ChEBI" id="CHEBI:33019"/>
        <dbReference type="ChEBI" id="CHEBI:57305"/>
        <dbReference type="ChEBI" id="CHEBI:78442"/>
        <dbReference type="ChEBI" id="CHEBI:78522"/>
        <dbReference type="ChEBI" id="CHEBI:456215"/>
        <dbReference type="EC" id="6.1.1.14"/>
    </reaction>
</comment>
<comment type="subcellular location">
    <subcellularLocation>
        <location evidence="8">Cytoplasm</location>
    </subcellularLocation>
</comment>
<keyword evidence="2 8" id="KW-0436">Ligase</keyword>
<dbReference type="Gene3D" id="1.20.58.180">
    <property type="entry name" value="Class II aaRS and biotin synthetases, domain 2"/>
    <property type="match status" value="1"/>
</dbReference>
<gene>
    <name evidence="8 9" type="primary">glyQ</name>
    <name evidence="9" type="ORF">ACFQHW_05570</name>
</gene>
<dbReference type="PROSITE" id="PS50861">
    <property type="entry name" value="AA_TRNA_LIGASE_II_GLYAB"/>
    <property type="match status" value="1"/>
</dbReference>
<evidence type="ECO:0000256" key="8">
    <source>
        <dbReference type="HAMAP-Rule" id="MF_00254"/>
    </source>
</evidence>
<accession>A0ABW1UM58</accession>
<protein>
    <recommendedName>
        <fullName evidence="8">Glycine--tRNA ligase alpha subunit</fullName>
        <ecNumber evidence="8">6.1.1.14</ecNumber>
    </recommendedName>
    <alternativeName>
        <fullName evidence="8">Glycyl-tRNA synthetase alpha subunit</fullName>
        <shortName evidence="8">GlyRS</shortName>
    </alternativeName>
</protein>
<evidence type="ECO:0000256" key="3">
    <source>
        <dbReference type="ARBA" id="ARBA00022741"/>
    </source>
</evidence>
<dbReference type="InterPro" id="IPR006194">
    <property type="entry name" value="Gly-tRNA-synth_heterodimer"/>
</dbReference>
<name>A0ABW1UM58_9LACO</name>
<dbReference type="EMBL" id="JBHSSM010000015">
    <property type="protein sequence ID" value="MFC6315039.1"/>
    <property type="molecule type" value="Genomic_DNA"/>
</dbReference>
<dbReference type="Gene3D" id="3.30.930.10">
    <property type="entry name" value="Bira Bifunctional Protein, Domain 2"/>
    <property type="match status" value="1"/>
</dbReference>
<evidence type="ECO:0000313" key="9">
    <source>
        <dbReference type="EMBL" id="MFC6315039.1"/>
    </source>
</evidence>
<evidence type="ECO:0000313" key="10">
    <source>
        <dbReference type="Proteomes" id="UP001596310"/>
    </source>
</evidence>
<organism evidence="9 10">
    <name type="scientific">Lapidilactobacillus achengensis</name>
    <dbReference type="NCBI Taxonomy" id="2486000"/>
    <lineage>
        <taxon>Bacteria</taxon>
        <taxon>Bacillati</taxon>
        <taxon>Bacillota</taxon>
        <taxon>Bacilli</taxon>
        <taxon>Lactobacillales</taxon>
        <taxon>Lactobacillaceae</taxon>
        <taxon>Lapidilactobacillus</taxon>
    </lineage>
</organism>
<keyword evidence="8" id="KW-0963">Cytoplasm</keyword>
<keyword evidence="6 8" id="KW-0030">Aminoacyl-tRNA synthetase</keyword>
<proteinExistence type="inferred from homology"/>
<evidence type="ECO:0000256" key="2">
    <source>
        <dbReference type="ARBA" id="ARBA00022598"/>
    </source>
</evidence>
<comment type="similarity">
    <text evidence="1 8">Belongs to the class-II aminoacyl-tRNA synthetase family.</text>
</comment>
<sequence length="302" mass="34688">MVKQLNIQEMILTLQQFWAKKGCMLMEAYDNEKGAGTMSPYTFLRAIGPEPWNAAYVEPSRRPADGRYGENPNRLFQHHQFQVVMKPSPKNIQEYYLDSLRELGIEPLEHDIRFVEDNWENPSMGCAGVGWEVWLDGMEVSQFTYFQQVGGLTVDPVTSEITYGVERLASYIQNVNSVFDLQWGDGVLYGDIFKEPEYEHSKYAFEESDQEMLLNFFNSYEKEALRLIKLGLVHPAYDYVLKCSHTFNLLDARGAVSVTERAGYLARIRSMAHKIAKAFVEERKKLGFPLLEHAQANAGEEN</sequence>
<comment type="caution">
    <text evidence="9">The sequence shown here is derived from an EMBL/GenBank/DDBJ whole genome shotgun (WGS) entry which is preliminary data.</text>
</comment>
<dbReference type="PANTHER" id="PTHR30075:SF2">
    <property type="entry name" value="GLYCINE--TRNA LIGASE, CHLOROPLASTIC_MITOCHONDRIAL 2"/>
    <property type="match status" value="1"/>
</dbReference>